<dbReference type="OrthoDB" id="7961571at2"/>
<evidence type="ECO:0000256" key="2">
    <source>
        <dbReference type="SAM" id="SignalP"/>
    </source>
</evidence>
<dbReference type="STRING" id="211460.YH63_12165"/>
<feature type="signal peptide" evidence="2">
    <location>
        <begin position="1"/>
        <end position="31"/>
    </location>
</feature>
<evidence type="ECO:0008006" key="5">
    <source>
        <dbReference type="Google" id="ProtNLM"/>
    </source>
</evidence>
<feature type="chain" id="PRO_5020806377" description="Lectin-like protein BA14k" evidence="2">
    <location>
        <begin position="32"/>
        <end position="112"/>
    </location>
</feature>
<reference evidence="3" key="1">
    <citation type="submission" date="2019-04" db="EMBL/GenBank/DDBJ databases">
        <title>Whole genome sequencing of cave bacteria.</title>
        <authorList>
            <person name="Gan H.M."/>
            <person name="Barton H."/>
            <person name="Savka M.A."/>
        </authorList>
    </citation>
    <scope>NUCLEOTIDE SEQUENCE [LARGE SCALE GENOMIC DNA]</scope>
    <source>
        <strain evidence="3">LC387</strain>
    </source>
</reference>
<gene>
    <name evidence="3" type="ORF">YH63_006775</name>
</gene>
<sequence>MMRAGTSAILSGLLGLFAGLVVMALPASAQAQSTATHVKTGGHKTGGHGLTADEFSAQSREVVRRPPRRVRIYRGSTYPGPNSKRVCNAYYEQEYRPSGTVIVPRMNCYWSG</sequence>
<dbReference type="EMBL" id="LBIA02000001">
    <property type="protein sequence ID" value="TKT71137.1"/>
    <property type="molecule type" value="Genomic_DNA"/>
</dbReference>
<evidence type="ECO:0000313" key="4">
    <source>
        <dbReference type="Proteomes" id="UP000034832"/>
    </source>
</evidence>
<keyword evidence="2" id="KW-0732">Signal</keyword>
<evidence type="ECO:0000313" key="3">
    <source>
        <dbReference type="EMBL" id="TKT71137.1"/>
    </source>
</evidence>
<protein>
    <recommendedName>
        <fullName evidence="5">Lectin-like protein BA14k</fullName>
    </recommendedName>
</protein>
<comment type="caution">
    <text evidence="3">The sequence shown here is derived from an EMBL/GenBank/DDBJ whole genome shotgun (WGS) entry which is preliminary data.</text>
</comment>
<feature type="region of interest" description="Disordered" evidence="1">
    <location>
        <begin position="36"/>
        <end position="61"/>
    </location>
</feature>
<organism evidence="3 4">
    <name type="scientific">Afipia massiliensis</name>
    <dbReference type="NCBI Taxonomy" id="211460"/>
    <lineage>
        <taxon>Bacteria</taxon>
        <taxon>Pseudomonadati</taxon>
        <taxon>Pseudomonadota</taxon>
        <taxon>Alphaproteobacteria</taxon>
        <taxon>Hyphomicrobiales</taxon>
        <taxon>Nitrobacteraceae</taxon>
        <taxon>Afipia</taxon>
    </lineage>
</organism>
<evidence type="ECO:0000256" key="1">
    <source>
        <dbReference type="SAM" id="MobiDB-lite"/>
    </source>
</evidence>
<dbReference type="AlphaFoldDB" id="A0A4U6BLQ7"/>
<dbReference type="Proteomes" id="UP000034832">
    <property type="component" value="Unassembled WGS sequence"/>
</dbReference>
<proteinExistence type="predicted"/>
<keyword evidence="4" id="KW-1185">Reference proteome</keyword>
<name>A0A4U6BLQ7_9BRAD</name>
<accession>A0A4U6BLQ7</accession>